<comment type="caution">
    <text evidence="3">The sequence shown here is derived from an EMBL/GenBank/DDBJ whole genome shotgun (WGS) entry which is preliminary data.</text>
</comment>
<keyword evidence="4" id="KW-1185">Reference proteome</keyword>
<evidence type="ECO:0000313" key="4">
    <source>
        <dbReference type="Proteomes" id="UP000778523"/>
    </source>
</evidence>
<dbReference type="EMBL" id="JABCSC020000001">
    <property type="protein sequence ID" value="NSL54748.1"/>
    <property type="molecule type" value="Genomic_DNA"/>
</dbReference>
<sequence length="100" mass="11218">MRFDLKVPFAEKDAAKKLGARWDAANKLWYVMDKEDMAPFAKWSPSPRDAASATAPQSRAPAKSQMETSGKLHVGSQYVERPRVCECLPWEDCATCRALN</sequence>
<dbReference type="Pfam" id="PF18974">
    <property type="entry name" value="DUF5710"/>
    <property type="match status" value="1"/>
</dbReference>
<evidence type="ECO:0000313" key="3">
    <source>
        <dbReference type="EMBL" id="NSL54748.1"/>
    </source>
</evidence>
<evidence type="ECO:0000256" key="1">
    <source>
        <dbReference type="SAM" id="MobiDB-lite"/>
    </source>
</evidence>
<dbReference type="Proteomes" id="UP000778523">
    <property type="component" value="Unassembled WGS sequence"/>
</dbReference>
<accession>A0ABX2IFY6</accession>
<dbReference type="InterPro" id="IPR043764">
    <property type="entry name" value="DUF5710"/>
</dbReference>
<organism evidence="3 4">
    <name type="scientific">Uliginosibacterium aquaticum</name>
    <dbReference type="NCBI Taxonomy" id="2731212"/>
    <lineage>
        <taxon>Bacteria</taxon>
        <taxon>Pseudomonadati</taxon>
        <taxon>Pseudomonadota</taxon>
        <taxon>Betaproteobacteria</taxon>
        <taxon>Rhodocyclales</taxon>
        <taxon>Zoogloeaceae</taxon>
        <taxon>Uliginosibacterium</taxon>
    </lineage>
</organism>
<protein>
    <recommendedName>
        <fullName evidence="2">DUF5710 domain-containing protein</fullName>
    </recommendedName>
</protein>
<reference evidence="3 4" key="1">
    <citation type="submission" date="2020-06" db="EMBL/GenBank/DDBJ databases">
        <title>Draft genome of Uliginosibacterium sp. IMCC34675.</title>
        <authorList>
            <person name="Song J."/>
        </authorList>
    </citation>
    <scope>NUCLEOTIDE SEQUENCE [LARGE SCALE GENOMIC DNA]</scope>
    <source>
        <strain evidence="3 4">IMCC34675</strain>
    </source>
</reference>
<name>A0ABX2IFY6_9RHOO</name>
<feature type="region of interest" description="Disordered" evidence="1">
    <location>
        <begin position="41"/>
        <end position="73"/>
    </location>
</feature>
<proteinExistence type="predicted"/>
<evidence type="ECO:0000259" key="2">
    <source>
        <dbReference type="Pfam" id="PF18974"/>
    </source>
</evidence>
<dbReference type="RefSeq" id="WP_170021197.1">
    <property type="nucleotide sequence ID" value="NZ_JABCSC020000001.1"/>
</dbReference>
<gene>
    <name evidence="3" type="ORF">HJ583_006910</name>
</gene>
<feature type="domain" description="DUF5710" evidence="2">
    <location>
        <begin position="2"/>
        <end position="45"/>
    </location>
</feature>